<sequence length="134" mass="15097">MDAVEYQAKVEALAEDILTDKQLSVDYDRKRQENREALRILREQSQKAKPNSTQSTTAVNMGDFFIQLPLPKALKMMEDAQSELDKAIADVRQRLKAKVKLLGELEGDERIASVAKAMDLKSVSGQELYGISRK</sequence>
<reference evidence="4" key="1">
    <citation type="submission" date="2022-07" db="EMBL/GenBank/DDBJ databases">
        <title>Phylogenomic reconstructions and comparative analyses of Kickxellomycotina fungi.</title>
        <authorList>
            <person name="Reynolds N.K."/>
            <person name="Stajich J.E."/>
            <person name="Barry K."/>
            <person name="Grigoriev I.V."/>
            <person name="Crous P."/>
            <person name="Smith M.E."/>
        </authorList>
    </citation>
    <scope>NUCLEOTIDE SEQUENCE</scope>
    <source>
        <strain evidence="4">CBS 109367</strain>
    </source>
</reference>
<accession>A0A9W8G8M4</accession>
<evidence type="ECO:0000256" key="2">
    <source>
        <dbReference type="ARBA" id="ARBA00022490"/>
    </source>
</evidence>
<organism evidence="4 5">
    <name type="scientific">Coemansia spiralis</name>
    <dbReference type="NCBI Taxonomy" id="417178"/>
    <lineage>
        <taxon>Eukaryota</taxon>
        <taxon>Fungi</taxon>
        <taxon>Fungi incertae sedis</taxon>
        <taxon>Zoopagomycota</taxon>
        <taxon>Kickxellomycotina</taxon>
        <taxon>Kickxellomycetes</taxon>
        <taxon>Kickxellales</taxon>
        <taxon>Kickxellaceae</taxon>
        <taxon>Coemansia</taxon>
    </lineage>
</organism>
<dbReference type="OrthoDB" id="20282at2759"/>
<dbReference type="InterPro" id="IPR030482">
    <property type="entry name" value="PDRG1"/>
</dbReference>
<dbReference type="Proteomes" id="UP001151516">
    <property type="component" value="Unassembled WGS sequence"/>
</dbReference>
<name>A0A9W8G8M4_9FUNG</name>
<dbReference type="PANTHER" id="PTHR21162:SF0">
    <property type="entry name" value="P53 AND DNA DAMAGE-REGULATED PROTEIN 1"/>
    <property type="match status" value="1"/>
</dbReference>
<keyword evidence="5" id="KW-1185">Reference proteome</keyword>
<proteinExistence type="predicted"/>
<comment type="subcellular location">
    <subcellularLocation>
        <location evidence="1">Cytoplasm</location>
    </subcellularLocation>
</comment>
<keyword evidence="3" id="KW-0143">Chaperone</keyword>
<dbReference type="EMBL" id="JANBTX010000520">
    <property type="protein sequence ID" value="KAJ2681920.1"/>
    <property type="molecule type" value="Genomic_DNA"/>
</dbReference>
<dbReference type="GO" id="GO:0005737">
    <property type="term" value="C:cytoplasm"/>
    <property type="evidence" value="ECO:0007669"/>
    <property type="project" value="UniProtKB-SubCell"/>
</dbReference>
<keyword evidence="2" id="KW-0963">Cytoplasm</keyword>
<dbReference type="AlphaFoldDB" id="A0A9W8G8M4"/>
<dbReference type="CDD" id="cd22860">
    <property type="entry name" value="PDRG1"/>
    <property type="match status" value="1"/>
</dbReference>
<evidence type="ECO:0000313" key="4">
    <source>
        <dbReference type="EMBL" id="KAJ2681920.1"/>
    </source>
</evidence>
<evidence type="ECO:0000256" key="3">
    <source>
        <dbReference type="ARBA" id="ARBA00023186"/>
    </source>
</evidence>
<evidence type="ECO:0000313" key="5">
    <source>
        <dbReference type="Proteomes" id="UP001151516"/>
    </source>
</evidence>
<evidence type="ECO:0000256" key="1">
    <source>
        <dbReference type="ARBA" id="ARBA00004496"/>
    </source>
</evidence>
<gene>
    <name evidence="4" type="primary">PDRG1</name>
    <name evidence="4" type="ORF">IWW39_006196</name>
</gene>
<protein>
    <submittedName>
        <fullName evidence="4">P53 and DNA damage-regulated protein 1</fullName>
    </submittedName>
</protein>
<comment type="caution">
    <text evidence="4">The sequence shown here is derived from an EMBL/GenBank/DDBJ whole genome shotgun (WGS) entry which is preliminary data.</text>
</comment>
<dbReference type="PANTHER" id="PTHR21162">
    <property type="entry name" value="P53 AND DNA DAMAGE-REGULATED PROTEIN"/>
    <property type="match status" value="1"/>
</dbReference>